<dbReference type="PANTHER" id="PTHR13815:SF7">
    <property type="entry name" value="GOLGIN SUBFAMILY A MEMBER 5"/>
    <property type="match status" value="1"/>
</dbReference>
<dbReference type="InterPro" id="IPR019177">
    <property type="entry name" value="Golgin_subfamily_A_member_5"/>
</dbReference>
<dbReference type="GO" id="GO:0007030">
    <property type="term" value="P:Golgi organization"/>
    <property type="evidence" value="ECO:0007669"/>
    <property type="project" value="InterPro"/>
</dbReference>
<keyword evidence="5 7" id="KW-0175">Coiled coil</keyword>
<dbReference type="eggNOG" id="ENOG502QV1Z">
    <property type="taxonomic scope" value="Eukaryota"/>
</dbReference>
<dbReference type="OrthoDB" id="248903at2759"/>
<gene>
    <name evidence="10" type="ORF">H310_03567</name>
</gene>
<dbReference type="VEuPathDB" id="FungiDB:H310_03567"/>
<evidence type="ECO:0000256" key="4">
    <source>
        <dbReference type="ARBA" id="ARBA00023034"/>
    </source>
</evidence>
<keyword evidence="2 9" id="KW-0812">Transmembrane</keyword>
<dbReference type="PANTHER" id="PTHR13815">
    <property type="entry name" value="GOLGIN-84"/>
    <property type="match status" value="1"/>
</dbReference>
<feature type="compositionally biased region" description="Low complexity" evidence="8">
    <location>
        <begin position="129"/>
        <end position="141"/>
    </location>
</feature>
<dbReference type="GO" id="GO:0031985">
    <property type="term" value="C:Golgi cisterna"/>
    <property type="evidence" value="ECO:0007669"/>
    <property type="project" value="TreeGrafter"/>
</dbReference>
<dbReference type="RefSeq" id="XP_008865705.1">
    <property type="nucleotide sequence ID" value="XM_008867483.1"/>
</dbReference>
<dbReference type="Pfam" id="PF09787">
    <property type="entry name" value="Golgin_A5"/>
    <property type="match status" value="1"/>
</dbReference>
<dbReference type="STRING" id="157072.A0A024UK16"/>
<evidence type="ECO:0000256" key="5">
    <source>
        <dbReference type="ARBA" id="ARBA00023054"/>
    </source>
</evidence>
<evidence type="ECO:0000256" key="1">
    <source>
        <dbReference type="ARBA" id="ARBA00004194"/>
    </source>
</evidence>
<dbReference type="EMBL" id="KI913956">
    <property type="protein sequence ID" value="ETW05928.1"/>
    <property type="molecule type" value="Genomic_DNA"/>
</dbReference>
<evidence type="ECO:0000256" key="7">
    <source>
        <dbReference type="SAM" id="Coils"/>
    </source>
</evidence>
<comment type="subcellular location">
    <subcellularLocation>
        <location evidence="1">Golgi apparatus membrane</location>
        <topology evidence="1">Single-pass membrane protein</topology>
    </subcellularLocation>
</comment>
<evidence type="ECO:0000256" key="6">
    <source>
        <dbReference type="ARBA" id="ARBA00023136"/>
    </source>
</evidence>
<keyword evidence="6 9" id="KW-0472">Membrane</keyword>
<protein>
    <recommendedName>
        <fullName evidence="11">Golgin-84</fullName>
    </recommendedName>
</protein>
<accession>A0A024UK16</accession>
<evidence type="ECO:0000256" key="9">
    <source>
        <dbReference type="SAM" id="Phobius"/>
    </source>
</evidence>
<feature type="region of interest" description="Disordered" evidence="8">
    <location>
        <begin position="507"/>
        <end position="526"/>
    </location>
</feature>
<evidence type="ECO:0000256" key="8">
    <source>
        <dbReference type="SAM" id="MobiDB-lite"/>
    </source>
</evidence>
<dbReference type="GO" id="GO:0000301">
    <property type="term" value="P:retrograde transport, vesicle recycling within Golgi"/>
    <property type="evidence" value="ECO:0007669"/>
    <property type="project" value="TreeGrafter"/>
</dbReference>
<feature type="coiled-coil region" evidence="7">
    <location>
        <begin position="176"/>
        <end position="334"/>
    </location>
</feature>
<evidence type="ECO:0000256" key="3">
    <source>
        <dbReference type="ARBA" id="ARBA00022989"/>
    </source>
</evidence>
<dbReference type="GeneID" id="20080617"/>
<evidence type="ECO:0000313" key="10">
    <source>
        <dbReference type="EMBL" id="ETW05928.1"/>
    </source>
</evidence>
<keyword evidence="3 9" id="KW-1133">Transmembrane helix</keyword>
<dbReference type="GO" id="GO:0000139">
    <property type="term" value="C:Golgi membrane"/>
    <property type="evidence" value="ECO:0007669"/>
    <property type="project" value="UniProtKB-SubCell"/>
</dbReference>
<evidence type="ECO:0008006" key="11">
    <source>
        <dbReference type="Google" id="ProtNLM"/>
    </source>
</evidence>
<keyword evidence="4" id="KW-0333">Golgi apparatus</keyword>
<reference evidence="10" key="1">
    <citation type="submission" date="2013-12" db="EMBL/GenBank/DDBJ databases">
        <title>The Genome Sequence of Aphanomyces invadans NJM9701.</title>
        <authorList>
            <consortium name="The Broad Institute Genomics Platform"/>
            <person name="Russ C."/>
            <person name="Tyler B."/>
            <person name="van West P."/>
            <person name="Dieguez-Uribeondo J."/>
            <person name="Young S.K."/>
            <person name="Zeng Q."/>
            <person name="Gargeya S."/>
            <person name="Fitzgerald M."/>
            <person name="Abouelleil A."/>
            <person name="Alvarado L."/>
            <person name="Chapman S.B."/>
            <person name="Gainer-Dewar J."/>
            <person name="Goldberg J."/>
            <person name="Griggs A."/>
            <person name="Gujja S."/>
            <person name="Hansen M."/>
            <person name="Howarth C."/>
            <person name="Imamovic A."/>
            <person name="Ireland A."/>
            <person name="Larimer J."/>
            <person name="McCowan C."/>
            <person name="Murphy C."/>
            <person name="Pearson M."/>
            <person name="Poon T.W."/>
            <person name="Priest M."/>
            <person name="Roberts A."/>
            <person name="Saif S."/>
            <person name="Shea T."/>
            <person name="Sykes S."/>
            <person name="Wortman J."/>
            <person name="Nusbaum C."/>
            <person name="Birren B."/>
        </authorList>
    </citation>
    <scope>NUCLEOTIDE SEQUENCE [LARGE SCALE GENOMIC DNA]</scope>
    <source>
        <strain evidence="10">NJM9701</strain>
    </source>
</reference>
<feature type="coiled-coil region" evidence="7">
    <location>
        <begin position="460"/>
        <end position="487"/>
    </location>
</feature>
<feature type="compositionally biased region" description="Low complexity" evidence="8">
    <location>
        <begin position="84"/>
        <end position="100"/>
    </location>
</feature>
<proteinExistence type="predicted"/>
<evidence type="ECO:0000256" key="2">
    <source>
        <dbReference type="ARBA" id="ARBA00022692"/>
    </source>
</evidence>
<organism evidence="10">
    <name type="scientific">Aphanomyces invadans</name>
    <dbReference type="NCBI Taxonomy" id="157072"/>
    <lineage>
        <taxon>Eukaryota</taxon>
        <taxon>Sar</taxon>
        <taxon>Stramenopiles</taxon>
        <taxon>Oomycota</taxon>
        <taxon>Saprolegniomycetes</taxon>
        <taxon>Saprolegniales</taxon>
        <taxon>Verrucalvaceae</taxon>
        <taxon>Aphanomyces</taxon>
    </lineage>
</organism>
<name>A0A024UK16_9STRA</name>
<dbReference type="AlphaFoldDB" id="A0A024UK16"/>
<feature type="compositionally biased region" description="Basic and acidic residues" evidence="8">
    <location>
        <begin position="41"/>
        <end position="61"/>
    </location>
</feature>
<feature type="transmembrane region" description="Helical" evidence="9">
    <location>
        <begin position="555"/>
        <end position="574"/>
    </location>
</feature>
<sequence>MMREFRRFLFREKMSWLSSSLQLAGELLESVDQKASGKLKPRGEDRKKPKTVSEEAWEVKHTSSGGYEDSTHHNLHVSTEFETPSHSSSSAHQAAPASPSNGGPDADSFSEWSEVDNESNSGLVMYDEPPLSSSSSKSHQLPPLPAEMQSMKSETQRYALLNLDPRQPASLYCLGTHSLRRENAKLRNDLSSVERQLTNSTEQLSVCQEELEALDKECMDKIKCLEQQIAQMGREKAADEAQFVAALGVKDAHVHTLEADLASYKQLVQEHVAEAAKLKQSIEELTNTREEAWTHAASGEAQLLQQVASLQEELKDAAVAHAQLKKEYADAKQSMYARQCTLEATNAELTTLVAKREHSAKPSAPSPTHAHRALQEAQETLASTKKLLHEECRKAMLQAQEIHKLTGDMAALQTMLVQKEASHHATVLNLQQQLQDRAALQSKPTPSVPLMAAVAPDGQMQAMTRRLLEKQEQLDALRGRYTTLEVRFNDLKAAKDAQDKNDDLELSVRSVRTPRGGNYHGRPRPAPHKVAALEAVDRWLLSVGRFLRAYPEARLALLGYLVLLHLWAFVILGFHTSHLNEEVKAKTAP</sequence>
<feature type="region of interest" description="Disordered" evidence="8">
    <location>
        <begin position="32"/>
        <end position="144"/>
    </location>
</feature>